<evidence type="ECO:0000259" key="1">
    <source>
        <dbReference type="Pfam" id="PF07686"/>
    </source>
</evidence>
<dbReference type="InterPro" id="IPR013106">
    <property type="entry name" value="Ig_V-set"/>
</dbReference>
<sequence>SAWLASKGPNQLNYITVQCEFGYSGTKRFFCKETCEGENILIGTTKDRDENGRFSIRYEGRNIFSSDFLYVSITDLKPSDSGQYRCRSDTWKGILYNHFNLTVIEVSIILCKCQILNKLNASLSTLKVAASFLTLMQTESVRKHQSAKSSDISQQIVQLQLCSYCEI</sequence>
<dbReference type="Proteomes" id="UP000261480">
    <property type="component" value="Unplaced"/>
</dbReference>
<name>A0A3B3WSI4_9TELE</name>
<feature type="domain" description="Immunoglobulin V-set" evidence="1">
    <location>
        <begin position="15"/>
        <end position="103"/>
    </location>
</feature>
<accession>A0A3B3WSI4</accession>
<protein>
    <recommendedName>
        <fullName evidence="1">Immunoglobulin V-set domain-containing protein</fullName>
    </recommendedName>
</protein>
<dbReference type="AlphaFoldDB" id="A0A3B3WSI4"/>
<evidence type="ECO:0000313" key="3">
    <source>
        <dbReference type="Proteomes" id="UP000261480"/>
    </source>
</evidence>
<evidence type="ECO:0000313" key="2">
    <source>
        <dbReference type="Ensembl" id="ENSPMEP00000005629.1"/>
    </source>
</evidence>
<dbReference type="SUPFAM" id="SSF48726">
    <property type="entry name" value="Immunoglobulin"/>
    <property type="match status" value="1"/>
</dbReference>
<organism evidence="2 3">
    <name type="scientific">Poecilia mexicana</name>
    <dbReference type="NCBI Taxonomy" id="48701"/>
    <lineage>
        <taxon>Eukaryota</taxon>
        <taxon>Metazoa</taxon>
        <taxon>Chordata</taxon>
        <taxon>Craniata</taxon>
        <taxon>Vertebrata</taxon>
        <taxon>Euteleostomi</taxon>
        <taxon>Actinopterygii</taxon>
        <taxon>Neopterygii</taxon>
        <taxon>Teleostei</taxon>
        <taxon>Neoteleostei</taxon>
        <taxon>Acanthomorphata</taxon>
        <taxon>Ovalentaria</taxon>
        <taxon>Atherinomorphae</taxon>
        <taxon>Cyprinodontiformes</taxon>
        <taxon>Poeciliidae</taxon>
        <taxon>Poeciliinae</taxon>
        <taxon>Poecilia</taxon>
    </lineage>
</organism>
<dbReference type="InterPro" id="IPR036179">
    <property type="entry name" value="Ig-like_dom_sf"/>
</dbReference>
<dbReference type="STRING" id="48701.ENSPMEP00000005629"/>
<dbReference type="Pfam" id="PF07686">
    <property type="entry name" value="V-set"/>
    <property type="match status" value="1"/>
</dbReference>
<reference evidence="2" key="1">
    <citation type="submission" date="2025-08" db="UniProtKB">
        <authorList>
            <consortium name="Ensembl"/>
        </authorList>
    </citation>
    <scope>IDENTIFICATION</scope>
</reference>
<reference evidence="2" key="2">
    <citation type="submission" date="2025-09" db="UniProtKB">
        <authorList>
            <consortium name="Ensembl"/>
        </authorList>
    </citation>
    <scope>IDENTIFICATION</scope>
</reference>
<proteinExistence type="predicted"/>
<dbReference type="Gene3D" id="2.60.40.10">
    <property type="entry name" value="Immunoglobulins"/>
    <property type="match status" value="1"/>
</dbReference>
<dbReference type="InterPro" id="IPR013783">
    <property type="entry name" value="Ig-like_fold"/>
</dbReference>
<dbReference type="Ensembl" id="ENSPMET00000007193.1">
    <property type="protein sequence ID" value="ENSPMEP00000005629.1"/>
    <property type="gene ID" value="ENSPMEG00000000131.1"/>
</dbReference>
<keyword evidence="3" id="KW-1185">Reference proteome</keyword>